<evidence type="ECO:0000256" key="2">
    <source>
        <dbReference type="ARBA" id="ARBA00022692"/>
    </source>
</evidence>
<protein>
    <recommendedName>
        <fullName evidence="7">Rhodopsin domain-containing protein</fullName>
    </recommendedName>
</protein>
<gene>
    <name evidence="8" type="ORF">ColSpa_11625</name>
</gene>
<name>A0AA37PFX0_9PEZI</name>
<dbReference type="Pfam" id="PF20684">
    <property type="entry name" value="Fung_rhodopsin"/>
    <property type="match status" value="1"/>
</dbReference>
<reference evidence="8 9" key="1">
    <citation type="submission" date="2022-03" db="EMBL/GenBank/DDBJ databases">
        <title>Genome data of Colletotrichum spp.</title>
        <authorList>
            <person name="Utami Y.D."/>
            <person name="Hiruma K."/>
        </authorList>
    </citation>
    <scope>NUCLEOTIDE SEQUENCE [LARGE SCALE GENOMIC DNA]</scope>
    <source>
        <strain evidence="8 9">MAFF 239500</strain>
    </source>
</reference>
<comment type="similarity">
    <text evidence="5">Belongs to the SAT4 family.</text>
</comment>
<keyword evidence="4" id="KW-0472">Membrane</keyword>
<comment type="subcellular location">
    <subcellularLocation>
        <location evidence="1">Membrane</location>
        <topology evidence="1">Multi-pass membrane protein</topology>
    </subcellularLocation>
</comment>
<evidence type="ECO:0000256" key="3">
    <source>
        <dbReference type="ARBA" id="ARBA00022989"/>
    </source>
</evidence>
<evidence type="ECO:0000256" key="1">
    <source>
        <dbReference type="ARBA" id="ARBA00004141"/>
    </source>
</evidence>
<sequence length="155" mass="16524">MILSVDLKSPDITWNFCDSIIWTNAEANIAIVCACLPSLKPLLTSIVDSTFKSTAATEGESSSESYALNSGVKPSAAHASTYLGHINPGQITIKGSCPNHERNHDREDEHPFTRLSERESNTSIDDIGKALEAGSGGKNGGILISTDFGVQTMTQ</sequence>
<evidence type="ECO:0000256" key="5">
    <source>
        <dbReference type="ARBA" id="ARBA00038359"/>
    </source>
</evidence>
<evidence type="ECO:0000313" key="9">
    <source>
        <dbReference type="Proteomes" id="UP001055115"/>
    </source>
</evidence>
<feature type="region of interest" description="Disordered" evidence="6">
    <location>
        <begin position="94"/>
        <end position="121"/>
    </location>
</feature>
<dbReference type="InterPro" id="IPR052337">
    <property type="entry name" value="SAT4-like"/>
</dbReference>
<keyword evidence="3" id="KW-1133">Transmembrane helix</keyword>
<dbReference type="GeneID" id="73332427"/>
<keyword evidence="9" id="KW-1185">Reference proteome</keyword>
<dbReference type="RefSeq" id="XP_049133794.1">
    <property type="nucleotide sequence ID" value="XM_049277837.1"/>
</dbReference>
<dbReference type="Proteomes" id="UP001055115">
    <property type="component" value="Unassembled WGS sequence"/>
</dbReference>
<evidence type="ECO:0000256" key="6">
    <source>
        <dbReference type="SAM" id="MobiDB-lite"/>
    </source>
</evidence>
<organism evidence="8 9">
    <name type="scientific">Colletotrichum spaethianum</name>
    <dbReference type="NCBI Taxonomy" id="700344"/>
    <lineage>
        <taxon>Eukaryota</taxon>
        <taxon>Fungi</taxon>
        <taxon>Dikarya</taxon>
        <taxon>Ascomycota</taxon>
        <taxon>Pezizomycotina</taxon>
        <taxon>Sordariomycetes</taxon>
        <taxon>Hypocreomycetidae</taxon>
        <taxon>Glomerellales</taxon>
        <taxon>Glomerellaceae</taxon>
        <taxon>Colletotrichum</taxon>
        <taxon>Colletotrichum spaethianum species complex</taxon>
    </lineage>
</organism>
<dbReference type="AlphaFoldDB" id="A0AA37PFX0"/>
<feature type="compositionally biased region" description="Basic and acidic residues" evidence="6">
    <location>
        <begin position="99"/>
        <end position="120"/>
    </location>
</feature>
<evidence type="ECO:0000313" key="8">
    <source>
        <dbReference type="EMBL" id="GKT51444.1"/>
    </source>
</evidence>
<comment type="caution">
    <text evidence="8">The sequence shown here is derived from an EMBL/GenBank/DDBJ whole genome shotgun (WGS) entry which is preliminary data.</text>
</comment>
<accession>A0AA37PFX0</accession>
<dbReference type="GO" id="GO:0016020">
    <property type="term" value="C:membrane"/>
    <property type="evidence" value="ECO:0007669"/>
    <property type="project" value="UniProtKB-SubCell"/>
</dbReference>
<evidence type="ECO:0000256" key="4">
    <source>
        <dbReference type="ARBA" id="ARBA00023136"/>
    </source>
</evidence>
<dbReference type="InterPro" id="IPR049326">
    <property type="entry name" value="Rhodopsin_dom_fungi"/>
</dbReference>
<keyword evidence="2" id="KW-0812">Transmembrane</keyword>
<proteinExistence type="inferred from homology"/>
<evidence type="ECO:0000259" key="7">
    <source>
        <dbReference type="Pfam" id="PF20684"/>
    </source>
</evidence>
<dbReference type="EMBL" id="BQXU01000048">
    <property type="protein sequence ID" value="GKT51444.1"/>
    <property type="molecule type" value="Genomic_DNA"/>
</dbReference>
<dbReference type="PANTHER" id="PTHR33048:SF47">
    <property type="entry name" value="INTEGRAL MEMBRANE PROTEIN-RELATED"/>
    <property type="match status" value="1"/>
</dbReference>
<dbReference type="PANTHER" id="PTHR33048">
    <property type="entry name" value="PTH11-LIKE INTEGRAL MEMBRANE PROTEIN (AFU_ORTHOLOGUE AFUA_5G11245)"/>
    <property type="match status" value="1"/>
</dbReference>
<feature type="domain" description="Rhodopsin" evidence="7">
    <location>
        <begin position="7"/>
        <end position="44"/>
    </location>
</feature>